<sequence length="192" mass="21448">MRTAEFDTEFVLRQAMAMFMLHGYAKTSMQKLTQATHLHPGSLYAAFGSKKGIFLAATEQYQTDRNTQFTALFEHSSCILDTLKQYLNIIVQECVDGEATKVCLLTKSISEVEGNDPQICHVLRTNLTAYEHAFAQQLQKAIDNKEITNGRSAIELARFCVMGIYGLRTYALTNQDPDALNQLANELLAAIS</sequence>
<dbReference type="InterPro" id="IPR023772">
    <property type="entry name" value="DNA-bd_HTH_TetR-type_CS"/>
</dbReference>
<evidence type="ECO:0000256" key="2">
    <source>
        <dbReference type="ARBA" id="ARBA00023125"/>
    </source>
</evidence>
<dbReference type="PANTHER" id="PTHR47506">
    <property type="entry name" value="TRANSCRIPTIONAL REGULATORY PROTEIN"/>
    <property type="match status" value="1"/>
</dbReference>
<dbReference type="SUPFAM" id="SSF48498">
    <property type="entry name" value="Tetracyclin repressor-like, C-terminal domain"/>
    <property type="match status" value="1"/>
</dbReference>
<evidence type="ECO:0000256" key="3">
    <source>
        <dbReference type="ARBA" id="ARBA00023163"/>
    </source>
</evidence>
<keyword evidence="1" id="KW-0805">Transcription regulation</keyword>
<dbReference type="Proteomes" id="UP001152447">
    <property type="component" value="Unassembled WGS sequence"/>
</dbReference>
<dbReference type="InterPro" id="IPR036271">
    <property type="entry name" value="Tet_transcr_reg_TetR-rel_C_sf"/>
</dbReference>
<evidence type="ECO:0000313" key="7">
    <source>
        <dbReference type="Proteomes" id="UP001152447"/>
    </source>
</evidence>
<dbReference type="PANTHER" id="PTHR47506:SF8">
    <property type="entry name" value="REPRESSOR OF PUTATIVE XENOBIOTIC REDUCTASE TETR FAMILY-RELATED"/>
    <property type="match status" value="1"/>
</dbReference>
<proteinExistence type="predicted"/>
<dbReference type="PROSITE" id="PS50977">
    <property type="entry name" value="HTH_TETR_2"/>
    <property type="match status" value="1"/>
</dbReference>
<evidence type="ECO:0000256" key="4">
    <source>
        <dbReference type="PROSITE-ProRule" id="PRU00335"/>
    </source>
</evidence>
<evidence type="ECO:0000259" key="5">
    <source>
        <dbReference type="PROSITE" id="PS50977"/>
    </source>
</evidence>
<feature type="DNA-binding region" description="H-T-H motif" evidence="4">
    <location>
        <begin position="28"/>
        <end position="47"/>
    </location>
</feature>
<organism evidence="6 7">
    <name type="scientific">Pseudoalteromonas haloplanktis</name>
    <name type="common">Alteromonas haloplanktis</name>
    <dbReference type="NCBI Taxonomy" id="228"/>
    <lineage>
        <taxon>Bacteria</taxon>
        <taxon>Pseudomonadati</taxon>
        <taxon>Pseudomonadota</taxon>
        <taxon>Gammaproteobacteria</taxon>
        <taxon>Alteromonadales</taxon>
        <taxon>Pseudoalteromonadaceae</taxon>
        <taxon>Pseudoalteromonas</taxon>
    </lineage>
</organism>
<dbReference type="Gene3D" id="1.10.357.10">
    <property type="entry name" value="Tetracycline Repressor, domain 2"/>
    <property type="match status" value="1"/>
</dbReference>
<dbReference type="Gene3D" id="1.10.10.60">
    <property type="entry name" value="Homeodomain-like"/>
    <property type="match status" value="1"/>
</dbReference>
<dbReference type="Pfam" id="PF00440">
    <property type="entry name" value="TetR_N"/>
    <property type="match status" value="1"/>
</dbReference>
<keyword evidence="7" id="KW-1185">Reference proteome</keyword>
<feature type="domain" description="HTH tetR-type" evidence="5">
    <location>
        <begin position="5"/>
        <end position="65"/>
    </location>
</feature>
<dbReference type="AlphaFoldDB" id="A0A9W4QX66"/>
<dbReference type="SUPFAM" id="SSF46689">
    <property type="entry name" value="Homeodomain-like"/>
    <property type="match status" value="1"/>
</dbReference>
<keyword evidence="2 4" id="KW-0238">DNA-binding</keyword>
<dbReference type="InterPro" id="IPR001647">
    <property type="entry name" value="HTH_TetR"/>
</dbReference>
<comment type="caution">
    <text evidence="6">The sequence shown here is derived from an EMBL/GenBank/DDBJ whole genome shotgun (WGS) entry which is preliminary data.</text>
</comment>
<evidence type="ECO:0000256" key="1">
    <source>
        <dbReference type="ARBA" id="ARBA00023015"/>
    </source>
</evidence>
<gene>
    <name evidence="6" type="primary">comR</name>
    <name evidence="6" type="ORF">PSEHALCIP103_01614</name>
</gene>
<dbReference type="Pfam" id="PF16925">
    <property type="entry name" value="TetR_C_13"/>
    <property type="match status" value="1"/>
</dbReference>
<dbReference type="GeneID" id="99693448"/>
<keyword evidence="3" id="KW-0804">Transcription</keyword>
<reference evidence="6" key="1">
    <citation type="submission" date="2022-07" db="EMBL/GenBank/DDBJ databases">
        <authorList>
            <person name="Criscuolo A."/>
        </authorList>
    </citation>
    <scope>NUCLEOTIDE SEQUENCE</scope>
    <source>
        <strain evidence="6">CIP103197</strain>
    </source>
</reference>
<dbReference type="InterPro" id="IPR011075">
    <property type="entry name" value="TetR_C"/>
</dbReference>
<dbReference type="RefSeq" id="WP_013464648.1">
    <property type="nucleotide sequence ID" value="NZ_CAMAPB010000019.1"/>
</dbReference>
<protein>
    <submittedName>
        <fullName evidence="6">HTH-type transcriptional repressor ComR</fullName>
    </submittedName>
</protein>
<evidence type="ECO:0000313" key="6">
    <source>
        <dbReference type="EMBL" id="CAH9057228.1"/>
    </source>
</evidence>
<dbReference type="PROSITE" id="PS01081">
    <property type="entry name" value="HTH_TETR_1"/>
    <property type="match status" value="1"/>
</dbReference>
<dbReference type="GO" id="GO:0003677">
    <property type="term" value="F:DNA binding"/>
    <property type="evidence" value="ECO:0007669"/>
    <property type="project" value="UniProtKB-UniRule"/>
</dbReference>
<name>A0A9W4QX66_PSEHA</name>
<dbReference type="EMBL" id="CAMAPB010000019">
    <property type="protein sequence ID" value="CAH9057228.1"/>
    <property type="molecule type" value="Genomic_DNA"/>
</dbReference>
<accession>A0A9W4QX66</accession>
<dbReference type="InterPro" id="IPR009057">
    <property type="entry name" value="Homeodomain-like_sf"/>
</dbReference>